<evidence type="ECO:0000256" key="7">
    <source>
        <dbReference type="ARBA" id="ARBA00023228"/>
    </source>
</evidence>
<sequence length="209" mass="24231">MSDSQLQPSEQLPSQSSTSQSTTSQSTPSPPPSLVRQNYDSSCEDEVNKHINLELHTSYIYLSMGYNFQRDDMALKHFSRFFLRLSRNARERAEKMMQLQVLRGGRIKLSDINIPDQLEWDSGLNALNYALNREQHVNDQLISIHQLAIDLYDAHLRDFLERFFLHEQVKLIKELGDHIINLRNMGVEEQIFAEYLFDRLTLGSGDSNN</sequence>
<gene>
    <name evidence="16" type="primary">LOC103109719</name>
</gene>
<dbReference type="GO" id="GO:0006879">
    <property type="term" value="P:intracellular iron ion homeostasis"/>
    <property type="evidence" value="ECO:0007669"/>
    <property type="project" value="UniProtKB-KW"/>
</dbReference>
<evidence type="ECO:0000256" key="6">
    <source>
        <dbReference type="ARBA" id="ARBA00023004"/>
    </source>
</evidence>
<evidence type="ECO:0000256" key="8">
    <source>
        <dbReference type="ARBA" id="ARBA00044959"/>
    </source>
</evidence>
<evidence type="ECO:0000256" key="4">
    <source>
        <dbReference type="ARBA" id="ARBA00022434"/>
    </source>
</evidence>
<keyword evidence="15" id="KW-1185">Reference proteome</keyword>
<name>A0A1S2ZG69_ERIEU</name>
<evidence type="ECO:0000313" key="15">
    <source>
        <dbReference type="Proteomes" id="UP001652624"/>
    </source>
</evidence>
<dbReference type="InterPro" id="IPR001519">
    <property type="entry name" value="Ferritin"/>
</dbReference>
<dbReference type="InterPro" id="IPR008331">
    <property type="entry name" value="Ferritin_DPS_dom"/>
</dbReference>
<evidence type="ECO:0000256" key="3">
    <source>
        <dbReference type="ARBA" id="ARBA00007513"/>
    </source>
</evidence>
<dbReference type="GO" id="GO:0004322">
    <property type="term" value="F:ferroxidase activity"/>
    <property type="evidence" value="ECO:0007669"/>
    <property type="project" value="UniProtKB-EC"/>
</dbReference>
<dbReference type="InterPro" id="IPR012347">
    <property type="entry name" value="Ferritin-like"/>
</dbReference>
<dbReference type="SUPFAM" id="SSF47240">
    <property type="entry name" value="Ferritin-like"/>
    <property type="match status" value="1"/>
</dbReference>
<dbReference type="eggNOG" id="KOG2332">
    <property type="taxonomic scope" value="Eukaryota"/>
</dbReference>
<dbReference type="GO" id="GO:0008199">
    <property type="term" value="F:ferric iron binding"/>
    <property type="evidence" value="ECO:0007669"/>
    <property type="project" value="InterPro"/>
</dbReference>
<evidence type="ECO:0000256" key="1">
    <source>
        <dbReference type="ARBA" id="ARBA00004371"/>
    </source>
</evidence>
<evidence type="ECO:0000256" key="12">
    <source>
        <dbReference type="RuleBase" id="RU361145"/>
    </source>
</evidence>
<accession>A0A1S2ZG69</accession>
<comment type="function">
    <text evidence="9">Stores iron in a soluble, non-toxic, readily available form. Important for iron homeostasis. Has ferroxidase activity. Iron is taken up in the ferrous form and deposited as ferric hydroxides after oxidation. Also plays a role in delivery of iron to cells. Mediates iron uptake in capsule cells of the developing kidney. Delivery to lysosomes is mediated by the cargo receptor NCOA4 for autophagic degradation and release of iron.</text>
</comment>
<feature type="binding site" evidence="11">
    <location>
        <position position="54"/>
    </location>
    <ligand>
        <name>Fe cation</name>
        <dbReference type="ChEBI" id="CHEBI:24875"/>
        <label>1</label>
    </ligand>
</feature>
<dbReference type="RefSeq" id="XP_007518895.2">
    <property type="nucleotide sequence ID" value="XM_007518833.2"/>
</dbReference>
<dbReference type="InParanoid" id="A0A1S2ZG69"/>
<evidence type="ECO:0000313" key="16">
    <source>
        <dbReference type="RefSeq" id="XP_007518895.2"/>
    </source>
</evidence>
<comment type="similarity">
    <text evidence="3 12">Belongs to the ferritin family.</text>
</comment>
<feature type="domain" description="Ferritin-like diiron" evidence="14">
    <location>
        <begin position="37"/>
        <end position="186"/>
    </location>
</feature>
<dbReference type="InterPro" id="IPR009040">
    <property type="entry name" value="Ferritin-like_diiron"/>
</dbReference>
<dbReference type="GO" id="GO:0006826">
    <property type="term" value="P:iron ion transport"/>
    <property type="evidence" value="ECO:0007669"/>
    <property type="project" value="InterPro"/>
</dbReference>
<dbReference type="STRING" id="9365.ENSEEUP00000003414"/>
<dbReference type="PROSITE" id="PS50905">
    <property type="entry name" value="FERRITIN_LIKE"/>
    <property type="match status" value="1"/>
</dbReference>
<dbReference type="PANTHER" id="PTHR11431:SF37">
    <property type="entry name" value="FERRITIN HEAVY CHAIN"/>
    <property type="match status" value="1"/>
</dbReference>
<dbReference type="InterPro" id="IPR009078">
    <property type="entry name" value="Ferritin-like_SF"/>
</dbReference>
<comment type="subunit">
    <text evidence="8">Oligomer of 24 subunits. There are two types of subunits: L (light) chain and H (heavy) chain. The major chain can be light or heavy, depending on the species and tissue type. The functional molecule forms a roughly spherical shell with a diameter of 12 nm and contains a central cavity into which the insoluble mineral iron core is deposited. Interacts with NCOA4; NCOA4 promotes targeting of the iron-binding ferritin complex to autolysosomes following starvation or iron depletion.</text>
</comment>
<feature type="region of interest" description="Disordered" evidence="13">
    <location>
        <begin position="1"/>
        <end position="41"/>
    </location>
</feature>
<dbReference type="GO" id="GO:0005764">
    <property type="term" value="C:lysosome"/>
    <property type="evidence" value="ECO:0007669"/>
    <property type="project" value="UniProtKB-SubCell"/>
</dbReference>
<dbReference type="Proteomes" id="UP001652624">
    <property type="component" value="Chromosome X"/>
</dbReference>
<comment type="subcellular location">
    <subcellularLocation>
        <location evidence="2">Cytoplasmic vesicle</location>
        <location evidence="2">Autophagosome</location>
    </subcellularLocation>
    <subcellularLocation>
        <location evidence="1">Lysosome</location>
    </subcellularLocation>
</comment>
<evidence type="ECO:0000256" key="9">
    <source>
        <dbReference type="ARBA" id="ARBA00045964"/>
    </source>
</evidence>
<protein>
    <recommendedName>
        <fullName evidence="12">Ferritin</fullName>
    </recommendedName>
</protein>
<feature type="compositionally biased region" description="Low complexity" evidence="13">
    <location>
        <begin position="1"/>
        <end position="27"/>
    </location>
</feature>
<dbReference type="GO" id="GO:0005776">
    <property type="term" value="C:autophagosome"/>
    <property type="evidence" value="ECO:0007669"/>
    <property type="project" value="UniProtKB-SubCell"/>
</dbReference>
<comment type="function">
    <text evidence="12">Stores iron in a soluble, non-toxic, readily available form. Important for iron homeostasis. Iron is taken up in the ferrous form and deposited as ferric hydroxides after oxidation.</text>
</comment>
<evidence type="ECO:0000256" key="2">
    <source>
        <dbReference type="ARBA" id="ARBA00004419"/>
    </source>
</evidence>
<keyword evidence="7" id="KW-0458">Lysosome</keyword>
<organism evidence="15 16">
    <name type="scientific">Erinaceus europaeus</name>
    <name type="common">Western European hedgehog</name>
    <dbReference type="NCBI Taxonomy" id="9365"/>
    <lineage>
        <taxon>Eukaryota</taxon>
        <taxon>Metazoa</taxon>
        <taxon>Chordata</taxon>
        <taxon>Craniata</taxon>
        <taxon>Vertebrata</taxon>
        <taxon>Euteleostomi</taxon>
        <taxon>Mammalia</taxon>
        <taxon>Eutheria</taxon>
        <taxon>Laurasiatheria</taxon>
        <taxon>Eulipotyphla</taxon>
        <taxon>Erinaceidae</taxon>
        <taxon>Erinaceinae</taxon>
        <taxon>Erinaceus</taxon>
    </lineage>
</organism>
<evidence type="ECO:0000259" key="14">
    <source>
        <dbReference type="PROSITE" id="PS50905"/>
    </source>
</evidence>
<dbReference type="AlphaFoldDB" id="A0A1S2ZG69"/>
<evidence type="ECO:0000256" key="10">
    <source>
        <dbReference type="ARBA" id="ARBA00047990"/>
    </source>
</evidence>
<reference evidence="16" key="1">
    <citation type="submission" date="2025-08" db="UniProtKB">
        <authorList>
            <consortium name="RefSeq"/>
        </authorList>
    </citation>
    <scope>IDENTIFICATION</scope>
</reference>
<dbReference type="CDD" id="cd01056">
    <property type="entry name" value="Euk_Ferritin"/>
    <property type="match status" value="1"/>
</dbReference>
<dbReference type="GeneID" id="103109719"/>
<dbReference type="OrthoDB" id="186462at2759"/>
<keyword evidence="5 11" id="KW-0479">Metal-binding</keyword>
<dbReference type="Gene3D" id="1.20.1260.10">
    <property type="match status" value="1"/>
</dbReference>
<dbReference type="GO" id="GO:0008198">
    <property type="term" value="F:ferrous iron binding"/>
    <property type="evidence" value="ECO:0007669"/>
    <property type="project" value="TreeGrafter"/>
</dbReference>
<keyword evidence="4 12" id="KW-0409">Iron storage</keyword>
<feature type="binding site" evidence="11">
    <location>
        <position position="168"/>
    </location>
    <ligand>
        <name>Fe cation</name>
        <dbReference type="ChEBI" id="CHEBI:24875"/>
        <label>1</label>
    </ligand>
</feature>
<keyword evidence="6 11" id="KW-0408">Iron</keyword>
<proteinExistence type="inferred from homology"/>
<evidence type="ECO:0000256" key="5">
    <source>
        <dbReference type="ARBA" id="ARBA00022723"/>
    </source>
</evidence>
<feature type="binding site" evidence="11">
    <location>
        <position position="134"/>
    </location>
    <ligand>
        <name>Fe cation</name>
        <dbReference type="ChEBI" id="CHEBI:24875"/>
        <label>1</label>
    </ligand>
</feature>
<dbReference type="Pfam" id="PF00210">
    <property type="entry name" value="Ferritin"/>
    <property type="match status" value="1"/>
</dbReference>
<comment type="catalytic activity">
    <reaction evidence="10">
        <text>4 Fe(2+) + O2 + 4 H(+) = 4 Fe(3+) + 2 H2O</text>
        <dbReference type="Rhea" id="RHEA:11148"/>
        <dbReference type="ChEBI" id="CHEBI:15377"/>
        <dbReference type="ChEBI" id="CHEBI:15378"/>
        <dbReference type="ChEBI" id="CHEBI:15379"/>
        <dbReference type="ChEBI" id="CHEBI:29033"/>
        <dbReference type="ChEBI" id="CHEBI:29034"/>
        <dbReference type="EC" id="1.16.3.1"/>
    </reaction>
</comment>
<evidence type="ECO:0000256" key="13">
    <source>
        <dbReference type="SAM" id="MobiDB-lite"/>
    </source>
</evidence>
<dbReference type="PANTHER" id="PTHR11431">
    <property type="entry name" value="FERRITIN"/>
    <property type="match status" value="1"/>
</dbReference>
<evidence type="ECO:0000256" key="11">
    <source>
        <dbReference type="PIRSR" id="PIRSR601519-1"/>
    </source>
</evidence>